<evidence type="ECO:0000256" key="1">
    <source>
        <dbReference type="SAM" id="MobiDB-lite"/>
    </source>
</evidence>
<feature type="region of interest" description="Disordered" evidence="1">
    <location>
        <begin position="15"/>
        <end position="49"/>
    </location>
</feature>
<dbReference type="Proteomes" id="UP001445076">
    <property type="component" value="Unassembled WGS sequence"/>
</dbReference>
<feature type="region of interest" description="Disordered" evidence="1">
    <location>
        <begin position="64"/>
        <end position="93"/>
    </location>
</feature>
<organism evidence="2 3">
    <name type="scientific">Cherax quadricarinatus</name>
    <name type="common">Australian red claw crayfish</name>
    <dbReference type="NCBI Taxonomy" id="27406"/>
    <lineage>
        <taxon>Eukaryota</taxon>
        <taxon>Metazoa</taxon>
        <taxon>Ecdysozoa</taxon>
        <taxon>Arthropoda</taxon>
        <taxon>Crustacea</taxon>
        <taxon>Multicrustacea</taxon>
        <taxon>Malacostraca</taxon>
        <taxon>Eumalacostraca</taxon>
        <taxon>Eucarida</taxon>
        <taxon>Decapoda</taxon>
        <taxon>Pleocyemata</taxon>
        <taxon>Astacidea</taxon>
        <taxon>Parastacoidea</taxon>
        <taxon>Parastacidae</taxon>
        <taxon>Cherax</taxon>
    </lineage>
</organism>
<protein>
    <submittedName>
        <fullName evidence="2">Uncharacterized protein</fullName>
    </submittedName>
</protein>
<accession>A0AAW0X6D5</accession>
<proteinExistence type="predicted"/>
<gene>
    <name evidence="2" type="ORF">OTU49_006392</name>
</gene>
<sequence>MEVFHLVSVSPSSPLIVGPLPQRISQPETLPDLGAPPRHTTSGPIEPSPFIPPQRPVLIIGPLPKPLQPPRSHLDQTPPDLNEDSLLGTTPENLVFLPPPELSRGPRLHDSSQIPSPEILDEKLLNAVLQSTFEELEAEVQNTSIINTTFENNHDTFQETDLQVESDADQRNIANLNTTFKSTNKTLQDSYSKTEYEEDERNNFLLNTTFEHSNINFSDTTSQTHTLQSTLENGFRDLLQDSLQNSEQTTIQTTMPNKVEEAEDSTLTGLAVPFISDGDMTINVANHNENNSTFSTSLQSVSDMSDMFVQVVPEQFIKNFTEKRQNDFHTEFSNVTSESTTQIPLVMRTITSETTTQIPLITMIINTSTISQSTTSTTGASSLGLGTSLADDGSTTTQFTTVVDNFPPAPSLTYLPVSDSSHDIPVDVFSQLPSTFTPFA</sequence>
<dbReference type="EMBL" id="JARKIK010000053">
    <property type="protein sequence ID" value="KAK8733619.1"/>
    <property type="molecule type" value="Genomic_DNA"/>
</dbReference>
<reference evidence="2 3" key="1">
    <citation type="journal article" date="2024" name="BMC Genomics">
        <title>Genome assembly of redclaw crayfish (Cherax quadricarinatus) provides insights into its immune adaptation and hypoxia tolerance.</title>
        <authorList>
            <person name="Liu Z."/>
            <person name="Zheng J."/>
            <person name="Li H."/>
            <person name="Fang K."/>
            <person name="Wang S."/>
            <person name="He J."/>
            <person name="Zhou D."/>
            <person name="Weng S."/>
            <person name="Chi M."/>
            <person name="Gu Z."/>
            <person name="He J."/>
            <person name="Li F."/>
            <person name="Wang M."/>
        </authorList>
    </citation>
    <scope>NUCLEOTIDE SEQUENCE [LARGE SCALE GENOMIC DNA]</scope>
    <source>
        <strain evidence="2">ZL_2023a</strain>
    </source>
</reference>
<dbReference type="AlphaFoldDB" id="A0AAW0X6D5"/>
<name>A0AAW0X6D5_CHEQU</name>
<evidence type="ECO:0000313" key="2">
    <source>
        <dbReference type="EMBL" id="KAK8733619.1"/>
    </source>
</evidence>
<evidence type="ECO:0000313" key="3">
    <source>
        <dbReference type="Proteomes" id="UP001445076"/>
    </source>
</evidence>
<keyword evidence="3" id="KW-1185">Reference proteome</keyword>
<comment type="caution">
    <text evidence="2">The sequence shown here is derived from an EMBL/GenBank/DDBJ whole genome shotgun (WGS) entry which is preliminary data.</text>
</comment>